<dbReference type="Pfam" id="PF01863">
    <property type="entry name" value="YgjP-like"/>
    <property type="match status" value="1"/>
</dbReference>
<keyword evidence="2" id="KW-0378">Hydrolase</keyword>
<feature type="domain" description="YgjP-like metallopeptidase" evidence="1">
    <location>
        <begin position="3"/>
        <end position="45"/>
    </location>
</feature>
<name>A0A0W8G0H3_9ZZZZ</name>
<dbReference type="GO" id="GO:0016787">
    <property type="term" value="F:hydrolase activity"/>
    <property type="evidence" value="ECO:0007669"/>
    <property type="project" value="UniProtKB-KW"/>
</dbReference>
<accession>A0A0W8G0H3</accession>
<organism evidence="2">
    <name type="scientific">hydrocarbon metagenome</name>
    <dbReference type="NCBI Taxonomy" id="938273"/>
    <lineage>
        <taxon>unclassified sequences</taxon>
        <taxon>metagenomes</taxon>
        <taxon>ecological metagenomes</taxon>
    </lineage>
</organism>
<protein>
    <submittedName>
        <fullName evidence="2">Putative metal-dependent hydrolase</fullName>
    </submittedName>
</protein>
<dbReference type="CDD" id="cd07344">
    <property type="entry name" value="M48_yhfN_like"/>
    <property type="match status" value="1"/>
</dbReference>
<reference evidence="2" key="1">
    <citation type="journal article" date="2015" name="Proc. Natl. Acad. Sci. U.S.A.">
        <title>Networks of energetic and metabolic interactions define dynamics in microbial communities.</title>
        <authorList>
            <person name="Embree M."/>
            <person name="Liu J.K."/>
            <person name="Al-Bassam M.M."/>
            <person name="Zengler K."/>
        </authorList>
    </citation>
    <scope>NUCLEOTIDE SEQUENCE</scope>
</reference>
<dbReference type="PANTHER" id="PTHR30399:SF1">
    <property type="entry name" value="UTP PYROPHOSPHATASE"/>
    <property type="match status" value="1"/>
</dbReference>
<evidence type="ECO:0000259" key="1">
    <source>
        <dbReference type="Pfam" id="PF01863"/>
    </source>
</evidence>
<dbReference type="Gene3D" id="3.30.2010.10">
    <property type="entry name" value="Metalloproteases ('zincins'), catalytic domain"/>
    <property type="match status" value="1"/>
</dbReference>
<dbReference type="EMBL" id="LNQE01000426">
    <property type="protein sequence ID" value="KUG26650.1"/>
    <property type="molecule type" value="Genomic_DNA"/>
</dbReference>
<proteinExistence type="predicted"/>
<dbReference type="InterPro" id="IPR053136">
    <property type="entry name" value="UTP_pyrophosphatase-like"/>
</dbReference>
<dbReference type="InterPro" id="IPR002725">
    <property type="entry name" value="YgjP-like_metallopeptidase"/>
</dbReference>
<gene>
    <name evidence="2" type="ORF">ASZ90_003493</name>
</gene>
<comment type="caution">
    <text evidence="2">The sequence shown here is derived from an EMBL/GenBank/DDBJ whole genome shotgun (WGS) entry which is preliminary data.</text>
</comment>
<dbReference type="AlphaFoldDB" id="A0A0W8G0H3"/>
<dbReference type="PANTHER" id="PTHR30399">
    <property type="entry name" value="UNCHARACTERIZED PROTEIN YGJP"/>
    <property type="match status" value="1"/>
</dbReference>
<evidence type="ECO:0000313" key="2">
    <source>
        <dbReference type="EMBL" id="KUG26650.1"/>
    </source>
</evidence>
<sequence length="51" mass="6288">MYFNTKVIDYVIVHELCHLVEMNHSKNFWKLVEQFIPDYKIYKHTISLNNM</sequence>